<evidence type="ECO:0000313" key="3">
    <source>
        <dbReference type="Proteomes" id="UP000235388"/>
    </source>
</evidence>
<protein>
    <submittedName>
        <fullName evidence="2">Uncharacterized protein</fullName>
    </submittedName>
</protein>
<sequence length="208" mass="22475">MPSHLRNGKDLSFEQQRASERVAKRAKQIQQRAAKQKNTTNSPGAVVLSASVKQPSAAKIRSTAVCVRPISAADPPGAIGDSGLNELPELSGYTLSSAALERLRRAREQKPVVDAAEQNRSAGNGTSLLVRPDWDISIGDPLASLVSRASIESLHTSPSSLGPMTLRPNPQLVLHYLRDRQVLIDPLPRCQVATQQDKEMSINTDFPA</sequence>
<comment type="caution">
    <text evidence="2">The sequence shown here is derived from an EMBL/GenBank/DDBJ whole genome shotgun (WGS) entry which is preliminary data.</text>
</comment>
<keyword evidence="3" id="KW-1185">Reference proteome</keyword>
<proteinExistence type="predicted"/>
<evidence type="ECO:0000313" key="2">
    <source>
        <dbReference type="EMBL" id="PLW33529.1"/>
    </source>
</evidence>
<name>A0A2N5U703_9BASI</name>
<dbReference type="Proteomes" id="UP000235388">
    <property type="component" value="Unassembled WGS sequence"/>
</dbReference>
<feature type="compositionally biased region" description="Low complexity" evidence="1">
    <location>
        <begin position="28"/>
        <end position="37"/>
    </location>
</feature>
<gene>
    <name evidence="2" type="ORF">PCANC_22858</name>
</gene>
<feature type="compositionally biased region" description="Basic and acidic residues" evidence="1">
    <location>
        <begin position="7"/>
        <end position="23"/>
    </location>
</feature>
<feature type="region of interest" description="Disordered" evidence="1">
    <location>
        <begin position="1"/>
        <end position="44"/>
    </location>
</feature>
<evidence type="ECO:0000256" key="1">
    <source>
        <dbReference type="SAM" id="MobiDB-lite"/>
    </source>
</evidence>
<dbReference type="AlphaFoldDB" id="A0A2N5U703"/>
<organism evidence="2 3">
    <name type="scientific">Puccinia coronata f. sp. avenae</name>
    <dbReference type="NCBI Taxonomy" id="200324"/>
    <lineage>
        <taxon>Eukaryota</taxon>
        <taxon>Fungi</taxon>
        <taxon>Dikarya</taxon>
        <taxon>Basidiomycota</taxon>
        <taxon>Pucciniomycotina</taxon>
        <taxon>Pucciniomycetes</taxon>
        <taxon>Pucciniales</taxon>
        <taxon>Pucciniaceae</taxon>
        <taxon>Puccinia</taxon>
    </lineage>
</organism>
<reference evidence="2 3" key="1">
    <citation type="submission" date="2017-11" db="EMBL/GenBank/DDBJ databases">
        <title>De novo assembly and phasing of dikaryotic genomes from two isolates of Puccinia coronata f. sp. avenae, the causal agent of oat crown rust.</title>
        <authorList>
            <person name="Miller M.E."/>
            <person name="Zhang Y."/>
            <person name="Omidvar V."/>
            <person name="Sperschneider J."/>
            <person name="Schwessinger B."/>
            <person name="Raley C."/>
            <person name="Palmer J.M."/>
            <person name="Garnica D."/>
            <person name="Upadhyaya N."/>
            <person name="Rathjen J."/>
            <person name="Taylor J.M."/>
            <person name="Park R.F."/>
            <person name="Dodds P.N."/>
            <person name="Hirsch C.D."/>
            <person name="Kianian S.F."/>
            <person name="Figueroa M."/>
        </authorList>
    </citation>
    <scope>NUCLEOTIDE SEQUENCE [LARGE SCALE GENOMIC DNA]</scope>
    <source>
        <strain evidence="2">12NC29</strain>
    </source>
</reference>
<dbReference type="EMBL" id="PGCJ01000297">
    <property type="protein sequence ID" value="PLW33529.1"/>
    <property type="molecule type" value="Genomic_DNA"/>
</dbReference>
<accession>A0A2N5U703</accession>